<dbReference type="SUPFAM" id="SSF56349">
    <property type="entry name" value="DNA breaking-rejoining enzymes"/>
    <property type="match status" value="1"/>
</dbReference>
<name>A0A8W8MHJ4_MAGGI</name>
<reference evidence="5" key="1">
    <citation type="submission" date="2022-08" db="UniProtKB">
        <authorList>
            <consortium name="EnsemblMetazoa"/>
        </authorList>
    </citation>
    <scope>IDENTIFICATION</scope>
    <source>
        <strain evidence="5">05x7-T-G4-1.051#20</strain>
    </source>
</reference>
<keyword evidence="6" id="KW-1185">Reference proteome</keyword>
<dbReference type="GO" id="GO:0006310">
    <property type="term" value="P:DNA recombination"/>
    <property type="evidence" value="ECO:0007669"/>
    <property type="project" value="UniProtKB-KW"/>
</dbReference>
<feature type="domain" description="Tyr recombinase" evidence="4">
    <location>
        <begin position="158"/>
        <end position="366"/>
    </location>
</feature>
<proteinExistence type="predicted"/>
<sequence>MVPAAAAPSRRSLLSSTKNRTPVEAAERSEEATSLDQDEDGCVQFVRQCLHGRELSADTINIICGSWRESTKRQYRGYQQKWLQFCCEKQSDPFNADINLVLDFLTELYKKNLGYSALNTARSSLSSFLSLSGQSNTKLGDHFLVKRFMKGVFLSRPTLPKYQFTWDVNKVLGFLKTLSPVQDLSLLDLSKKLAMLFALLSGQRKQSLHLLDVRNVSVRDDMLIIRYGDLLKQSKPGHHLDEICIAAYPNDVDLCIVNVYMEYVQRTMKLRGSGSRLFISTQKPHNSVSVDTIGRWIKGIMKSAGIDIKCFAPHSTRSAATSAAANAKLSVDTILRTAGWTSDNTFRKFYNKPVKLCSDFSNALLDSFHKA</sequence>
<dbReference type="Proteomes" id="UP000005408">
    <property type="component" value="Unassembled WGS sequence"/>
</dbReference>
<dbReference type="PANTHER" id="PTHR35617">
    <property type="entry name" value="PHAGE_INTEGRASE DOMAIN-CONTAINING PROTEIN"/>
    <property type="match status" value="1"/>
</dbReference>
<dbReference type="Gene3D" id="1.10.150.130">
    <property type="match status" value="1"/>
</dbReference>
<keyword evidence="2" id="KW-0233">DNA recombination</keyword>
<dbReference type="OMA" id="IARWIRT"/>
<feature type="compositionally biased region" description="Low complexity" evidence="3">
    <location>
        <begin position="1"/>
        <end position="16"/>
    </location>
</feature>
<dbReference type="EnsemblMetazoa" id="G32351.3">
    <property type="protein sequence ID" value="G32351.3:cds"/>
    <property type="gene ID" value="G32351"/>
</dbReference>
<evidence type="ECO:0000256" key="3">
    <source>
        <dbReference type="SAM" id="MobiDB-lite"/>
    </source>
</evidence>
<evidence type="ECO:0000313" key="6">
    <source>
        <dbReference type="Proteomes" id="UP000005408"/>
    </source>
</evidence>
<dbReference type="PANTHER" id="PTHR35617:SF3">
    <property type="entry name" value="CORE-BINDING (CB) DOMAIN-CONTAINING PROTEIN"/>
    <property type="match status" value="1"/>
</dbReference>
<dbReference type="Pfam" id="PF00589">
    <property type="entry name" value="Phage_integrase"/>
    <property type="match status" value="1"/>
</dbReference>
<organism evidence="5 6">
    <name type="scientific">Magallana gigas</name>
    <name type="common">Pacific oyster</name>
    <name type="synonym">Crassostrea gigas</name>
    <dbReference type="NCBI Taxonomy" id="29159"/>
    <lineage>
        <taxon>Eukaryota</taxon>
        <taxon>Metazoa</taxon>
        <taxon>Spiralia</taxon>
        <taxon>Lophotrochozoa</taxon>
        <taxon>Mollusca</taxon>
        <taxon>Bivalvia</taxon>
        <taxon>Autobranchia</taxon>
        <taxon>Pteriomorphia</taxon>
        <taxon>Ostreida</taxon>
        <taxon>Ostreoidea</taxon>
        <taxon>Ostreidae</taxon>
        <taxon>Magallana</taxon>
    </lineage>
</organism>
<dbReference type="GO" id="GO:0015074">
    <property type="term" value="P:DNA integration"/>
    <property type="evidence" value="ECO:0007669"/>
    <property type="project" value="InterPro"/>
</dbReference>
<protein>
    <recommendedName>
        <fullName evidence="4">Tyr recombinase domain-containing protein</fullName>
    </recommendedName>
</protein>
<dbReference type="InterPro" id="IPR013762">
    <property type="entry name" value="Integrase-like_cat_sf"/>
</dbReference>
<dbReference type="InterPro" id="IPR011010">
    <property type="entry name" value="DNA_brk_join_enz"/>
</dbReference>
<dbReference type="EnsemblMetazoa" id="G32351.1">
    <property type="protein sequence ID" value="G32351.1:cds"/>
    <property type="gene ID" value="G32351"/>
</dbReference>
<keyword evidence="1" id="KW-0238">DNA-binding</keyword>
<evidence type="ECO:0000259" key="4">
    <source>
        <dbReference type="PROSITE" id="PS51898"/>
    </source>
</evidence>
<feature type="region of interest" description="Disordered" evidence="3">
    <location>
        <begin position="1"/>
        <end position="35"/>
    </location>
</feature>
<dbReference type="InterPro" id="IPR010998">
    <property type="entry name" value="Integrase_recombinase_N"/>
</dbReference>
<dbReference type="AlphaFoldDB" id="A0A8W8MHJ4"/>
<evidence type="ECO:0000256" key="1">
    <source>
        <dbReference type="ARBA" id="ARBA00023125"/>
    </source>
</evidence>
<evidence type="ECO:0000313" key="5">
    <source>
        <dbReference type="EnsemblMetazoa" id="G32351.1:cds"/>
    </source>
</evidence>
<evidence type="ECO:0000256" key="2">
    <source>
        <dbReference type="ARBA" id="ARBA00023172"/>
    </source>
</evidence>
<dbReference type="PROSITE" id="PS51898">
    <property type="entry name" value="TYR_RECOMBINASE"/>
    <property type="match status" value="1"/>
</dbReference>
<accession>A0A8W8MHJ4</accession>
<dbReference type="EnsemblMetazoa" id="G32351.2">
    <property type="protein sequence ID" value="G32351.2:cds"/>
    <property type="gene ID" value="G32351"/>
</dbReference>
<dbReference type="InterPro" id="IPR002104">
    <property type="entry name" value="Integrase_catalytic"/>
</dbReference>
<dbReference type="OrthoDB" id="10064229at2759"/>
<dbReference type="GO" id="GO:0003677">
    <property type="term" value="F:DNA binding"/>
    <property type="evidence" value="ECO:0007669"/>
    <property type="project" value="UniProtKB-KW"/>
</dbReference>
<dbReference type="Gene3D" id="1.10.443.10">
    <property type="entry name" value="Intergrase catalytic core"/>
    <property type="match status" value="1"/>
</dbReference>